<dbReference type="Pfam" id="PF25869">
    <property type="entry name" value="3HB_CusB"/>
    <property type="match status" value="1"/>
</dbReference>
<evidence type="ECO:0000313" key="6">
    <source>
        <dbReference type="EMBL" id="MVT42372.1"/>
    </source>
</evidence>
<dbReference type="InterPro" id="IPR058791">
    <property type="entry name" value="3HB_CusB"/>
</dbReference>
<feature type="domain" description="CusB-like three alpha-helical bundle" evidence="3">
    <location>
        <begin position="113"/>
        <end position="160"/>
    </location>
</feature>
<protein>
    <submittedName>
        <fullName evidence="6">HlyD family efflux transporter periplasmic adaptor subunit</fullName>
    </submittedName>
</protein>
<evidence type="ECO:0000259" key="5">
    <source>
        <dbReference type="Pfam" id="PF25975"/>
    </source>
</evidence>
<feature type="domain" description="CzcB-like C-terminal circularly permuted SH3-like" evidence="5">
    <location>
        <begin position="303"/>
        <end position="354"/>
    </location>
</feature>
<dbReference type="Gene3D" id="2.40.30.170">
    <property type="match status" value="1"/>
</dbReference>
<evidence type="ECO:0000259" key="3">
    <source>
        <dbReference type="Pfam" id="PF25869"/>
    </source>
</evidence>
<dbReference type="Pfam" id="PF19335">
    <property type="entry name" value="HMBD"/>
    <property type="match status" value="1"/>
</dbReference>
<dbReference type="GO" id="GO:0060003">
    <property type="term" value="P:copper ion export"/>
    <property type="evidence" value="ECO:0007669"/>
    <property type="project" value="TreeGrafter"/>
</dbReference>
<dbReference type="GO" id="GO:0030288">
    <property type="term" value="C:outer membrane-bounded periplasmic space"/>
    <property type="evidence" value="ECO:0007669"/>
    <property type="project" value="TreeGrafter"/>
</dbReference>
<dbReference type="InterPro" id="IPR058792">
    <property type="entry name" value="Beta-barrel_RND_2"/>
</dbReference>
<proteinExistence type="predicted"/>
<gene>
    <name evidence="6" type="ORF">GO495_17400</name>
</gene>
<dbReference type="EMBL" id="WRXO01000004">
    <property type="protein sequence ID" value="MVT42372.1"/>
    <property type="molecule type" value="Genomic_DNA"/>
</dbReference>
<dbReference type="Pfam" id="PF25975">
    <property type="entry name" value="CzcB_C"/>
    <property type="match status" value="1"/>
</dbReference>
<dbReference type="Gene3D" id="6.10.140.730">
    <property type="match status" value="1"/>
</dbReference>
<dbReference type="Gene3D" id="2.40.420.20">
    <property type="match status" value="1"/>
</dbReference>
<dbReference type="Proteomes" id="UP000468388">
    <property type="component" value="Unassembled WGS sequence"/>
</dbReference>
<dbReference type="PANTHER" id="PTHR30097">
    <property type="entry name" value="CATION EFFLUX SYSTEM PROTEIN CUSB"/>
    <property type="match status" value="1"/>
</dbReference>
<evidence type="ECO:0000313" key="7">
    <source>
        <dbReference type="Proteomes" id="UP000468388"/>
    </source>
</evidence>
<evidence type="ECO:0000256" key="1">
    <source>
        <dbReference type="ARBA" id="ARBA00022448"/>
    </source>
</evidence>
<accession>A0A6N8JE26</accession>
<organism evidence="6 7">
    <name type="scientific">Chitinophaga oryziterrae</name>
    <dbReference type="NCBI Taxonomy" id="1031224"/>
    <lineage>
        <taxon>Bacteria</taxon>
        <taxon>Pseudomonadati</taxon>
        <taxon>Bacteroidota</taxon>
        <taxon>Chitinophagia</taxon>
        <taxon>Chitinophagales</taxon>
        <taxon>Chitinophagaceae</taxon>
        <taxon>Chitinophaga</taxon>
    </lineage>
</organism>
<dbReference type="PANTHER" id="PTHR30097:SF15">
    <property type="entry name" value="CATION EFFLUX SYSTEM PROTEIN CUSB"/>
    <property type="match status" value="1"/>
</dbReference>
<dbReference type="Pfam" id="PF25954">
    <property type="entry name" value="Beta-barrel_RND_2"/>
    <property type="match status" value="1"/>
</dbReference>
<dbReference type="InterPro" id="IPR051909">
    <property type="entry name" value="MFP_Cation_Efflux"/>
</dbReference>
<feature type="domain" description="Heavy metal binding" evidence="2">
    <location>
        <begin position="1"/>
        <end position="23"/>
    </location>
</feature>
<keyword evidence="1" id="KW-0813">Transport</keyword>
<dbReference type="GO" id="GO:0015679">
    <property type="term" value="P:plasma membrane copper ion transport"/>
    <property type="evidence" value="ECO:0007669"/>
    <property type="project" value="TreeGrafter"/>
</dbReference>
<dbReference type="InterPro" id="IPR058649">
    <property type="entry name" value="CzcB_C"/>
</dbReference>
<evidence type="ECO:0000259" key="2">
    <source>
        <dbReference type="Pfam" id="PF19335"/>
    </source>
</evidence>
<dbReference type="OrthoDB" id="9806939at2"/>
<dbReference type="AlphaFoldDB" id="A0A6N8JE26"/>
<evidence type="ECO:0000259" key="4">
    <source>
        <dbReference type="Pfam" id="PF25954"/>
    </source>
</evidence>
<sequence>MHPQIIRDKPGNCPICGMTLVKKGADEKAIKEVDLNTLLKPTNGFVVSSIPVITIQPDSDTIQTEALGTIAYDTRMIGNISARVSGRIEKLYLRYNFQDVRAGQKVMDIYSPELMTDQQNLLFLLKNDPTNTTLINAAKERLLLLGVTTQQLQQVIQNGKSLTAVSIYSNYSGHIHDPAKNMAPSEMRNSLVTRELDVREGMYVQQGQPVFSVYNAHHLWALLNIYTDRQSFVKVGNKVQIIPETAPEKSFLATIDFIEPVIRKENKTITARVVFDNSTLHIPVGSQVKALIRGNAVNANWLPKDAIISLGLDKIVFLRSAGGFKAHKVETGLVNNNKIEILKGLSATDSVAENAQYLADSESFIKVNN</sequence>
<keyword evidence="7" id="KW-1185">Reference proteome</keyword>
<dbReference type="GO" id="GO:0046914">
    <property type="term" value="F:transition metal ion binding"/>
    <property type="evidence" value="ECO:0007669"/>
    <property type="project" value="TreeGrafter"/>
</dbReference>
<feature type="domain" description="CusB-like beta-barrel" evidence="4">
    <location>
        <begin position="219"/>
        <end position="283"/>
    </location>
</feature>
<comment type="caution">
    <text evidence="6">The sequence shown here is derived from an EMBL/GenBank/DDBJ whole genome shotgun (WGS) entry which is preliminary data.</text>
</comment>
<name>A0A6N8JE26_9BACT</name>
<reference evidence="6 7" key="1">
    <citation type="submission" date="2019-12" db="EMBL/GenBank/DDBJ databases">
        <title>The draft genomic sequence of strain Chitinophaga oryziterrae JCM 16595.</title>
        <authorList>
            <person name="Zhang X."/>
        </authorList>
    </citation>
    <scope>NUCLEOTIDE SEQUENCE [LARGE SCALE GENOMIC DNA]</scope>
    <source>
        <strain evidence="6 7">JCM 16595</strain>
    </source>
</reference>
<dbReference type="InterPro" id="IPR045800">
    <property type="entry name" value="HMBD"/>
</dbReference>